<comment type="caution">
    <text evidence="1">The sequence shown here is derived from an EMBL/GenBank/DDBJ whole genome shotgun (WGS) entry which is preliminary data.</text>
</comment>
<evidence type="ECO:0000313" key="2">
    <source>
        <dbReference type="Proteomes" id="UP000609064"/>
    </source>
</evidence>
<evidence type="ECO:0000313" key="1">
    <source>
        <dbReference type="EMBL" id="GGD64193.1"/>
    </source>
</evidence>
<dbReference type="AlphaFoldDB" id="A0A917DRI9"/>
<dbReference type="Proteomes" id="UP000609064">
    <property type="component" value="Unassembled WGS sequence"/>
</dbReference>
<protein>
    <submittedName>
        <fullName evidence="1">Uncharacterized protein</fullName>
    </submittedName>
</protein>
<name>A0A917DRI9_9BACT</name>
<dbReference type="EMBL" id="BMKK01000006">
    <property type="protein sequence ID" value="GGD64193.1"/>
    <property type="molecule type" value="Genomic_DNA"/>
</dbReference>
<accession>A0A917DRI9</accession>
<organism evidence="1 2">
    <name type="scientific">Emticicia aquatilis</name>
    <dbReference type="NCBI Taxonomy" id="1537369"/>
    <lineage>
        <taxon>Bacteria</taxon>
        <taxon>Pseudomonadati</taxon>
        <taxon>Bacteroidota</taxon>
        <taxon>Cytophagia</taxon>
        <taxon>Cytophagales</taxon>
        <taxon>Leadbetterellaceae</taxon>
        <taxon>Emticicia</taxon>
    </lineage>
</organism>
<sequence>MIVKPHETVETWELYCATFHDFKDPVGYLSGIEHTTDEVHMILSKSKTFKELKQNLHTYIEERNEFSEQAKVMLKEGHFKNHPSYIETYQSDIDAHQHDEDSLIRKLNYGL</sequence>
<dbReference type="RefSeq" id="WP_188766952.1">
    <property type="nucleotide sequence ID" value="NZ_BMKK01000006.1"/>
</dbReference>
<keyword evidence="2" id="KW-1185">Reference proteome</keyword>
<gene>
    <name evidence="1" type="ORF">GCM10011514_30180</name>
</gene>
<reference evidence="1" key="1">
    <citation type="journal article" date="2014" name="Int. J. Syst. Evol. Microbiol.">
        <title>Complete genome sequence of Corynebacterium casei LMG S-19264T (=DSM 44701T), isolated from a smear-ripened cheese.</title>
        <authorList>
            <consortium name="US DOE Joint Genome Institute (JGI-PGF)"/>
            <person name="Walter F."/>
            <person name="Albersmeier A."/>
            <person name="Kalinowski J."/>
            <person name="Ruckert C."/>
        </authorList>
    </citation>
    <scope>NUCLEOTIDE SEQUENCE</scope>
    <source>
        <strain evidence="1">CGMCC 1.15958</strain>
    </source>
</reference>
<reference evidence="1" key="2">
    <citation type="submission" date="2020-09" db="EMBL/GenBank/DDBJ databases">
        <authorList>
            <person name="Sun Q."/>
            <person name="Zhou Y."/>
        </authorList>
    </citation>
    <scope>NUCLEOTIDE SEQUENCE</scope>
    <source>
        <strain evidence="1">CGMCC 1.15958</strain>
    </source>
</reference>
<proteinExistence type="predicted"/>